<dbReference type="RefSeq" id="WP_110967164.1">
    <property type="nucleotide sequence ID" value="NZ_CP029693.1"/>
</dbReference>
<dbReference type="EMBL" id="CP029693">
    <property type="protein sequence ID" value="AWY43634.1"/>
    <property type="molecule type" value="Genomic_DNA"/>
</dbReference>
<protein>
    <recommendedName>
        <fullName evidence="3">DEAD/DEAH box helicase</fullName>
    </recommendedName>
</protein>
<dbReference type="InterPro" id="IPR027417">
    <property type="entry name" value="P-loop_NTPase"/>
</dbReference>
<proteinExistence type="predicted"/>
<dbReference type="SUPFAM" id="SSF52540">
    <property type="entry name" value="P-loop containing nucleoside triphosphate hydrolases"/>
    <property type="match status" value="1"/>
</dbReference>
<dbReference type="AlphaFoldDB" id="A0A2Z4RUU2"/>
<accession>A0A2Z4RUU2</accession>
<evidence type="ECO:0000313" key="1">
    <source>
        <dbReference type="EMBL" id="AWY43634.1"/>
    </source>
</evidence>
<organism evidence="1 2">
    <name type="scientific">Pseudomonas putida</name>
    <name type="common">Arthrobacter siderocapsulatus</name>
    <dbReference type="NCBI Taxonomy" id="303"/>
    <lineage>
        <taxon>Bacteria</taxon>
        <taxon>Pseudomonadati</taxon>
        <taxon>Pseudomonadota</taxon>
        <taxon>Gammaproteobacteria</taxon>
        <taxon>Pseudomonadales</taxon>
        <taxon>Pseudomonadaceae</taxon>
        <taxon>Pseudomonas</taxon>
    </lineage>
</organism>
<dbReference type="OrthoDB" id="6983587at2"/>
<sequence length="479" mass="54317">MSRIERIKPIHTAIAAPGSGKTEALLSKLPSLTSSGKRLVLALPTLVLSDEIIQRASSKGITCRPIDHRDGELVVRSLEKALEEKVDNFIVCTQDSIRRIRPSLLHNWTLVLDELPKVVDYPDYPVKPSEMPRILQFTVERDGKLQIIDGLEEQVREQVSTNRADARGMDCSTLGSSAAHIFRLLLSDVEVFIDQPTSDGTRHIRAVEEYTDWWDIFSSAIESHVLAASIKNSEFEVFAQVHGFRFVDSEYTPEWQPVSNLVTICPVVPKDQKFSKKTMIAQHEDKRLIDIVLATIMEHVNSTPLLLANTWARFSSTRGVVYIPKDCRGLNSYANATEVIVLFGGNPSPSERLGLVYLKEKYGRDFEEAFITNRLLEPTLQSVTRTAVRSRDNVKKTKLYVQDYRVVDYLLSTYFPDATVDWSLAYAIPIKRDGRRLDEQTEEEVKRLISLETSALEIHRQTGVSRQKIQKMKQAYKAA</sequence>
<name>A0A2Z4RUU2_PSEPU</name>
<gene>
    <name evidence="1" type="ORF">DKY63_28415</name>
</gene>
<dbReference type="Proteomes" id="UP000250299">
    <property type="component" value="Chromosome"/>
</dbReference>
<evidence type="ECO:0008006" key="3">
    <source>
        <dbReference type="Google" id="ProtNLM"/>
    </source>
</evidence>
<reference evidence="1 2" key="1">
    <citation type="submission" date="2018-05" db="EMBL/GenBank/DDBJ databases">
        <title>Whole genome sequence of Pseudomonas putida JBC17.</title>
        <authorList>
            <person name="Lee Y.H."/>
            <person name="David K."/>
        </authorList>
    </citation>
    <scope>NUCLEOTIDE SEQUENCE [LARGE SCALE GENOMIC DNA]</scope>
    <source>
        <strain evidence="1 2">JBC17</strain>
    </source>
</reference>
<evidence type="ECO:0000313" key="2">
    <source>
        <dbReference type="Proteomes" id="UP000250299"/>
    </source>
</evidence>